<dbReference type="InterPro" id="IPR000863">
    <property type="entry name" value="Sulfotransferase_dom"/>
</dbReference>
<sequence>MLPSISCTRTATSGGKMSSRESTSPKSCNSLKPKFPYDLPAPCVDDVLSLRKRYSGYLSGAVAIGPQKYYMQGIYNDYAEALYEFQFRPSDVVVASYPKTGTTWTEELVWLLLNNFDYSQAKTPLDMRFPFLEADCIIDRRVFEFPEVAERMNGEPPPGPFDSLHRARDLPDRRALKTHLPFSLLSPELLRTSKVVYVTRDPRDVAVSFYHHHKIILSHGFSGTIDEFIDDFIEDKVLYSPFWSHVREAWEKRDEPNLLIITYEELKSDLPAVILRIASFLDVSVSDAQLETLTKHLHIDSMRCNPAINPDHDPIVKIDPHEGGFVRKGAVGGWRSSLSETSQAKLEAWMRRNAQGLDQHFGWT</sequence>
<dbReference type="InterPro" id="IPR027417">
    <property type="entry name" value="P-loop_NTPase"/>
</dbReference>
<protein>
    <submittedName>
        <fullName evidence="6">Luciferin sulfotransferase isoform X1</fullName>
    </submittedName>
</protein>
<accession>A0A979FGU1</accession>
<dbReference type="RefSeq" id="XP_047735816.1">
    <property type="nucleotide sequence ID" value="XM_047879860.1"/>
</dbReference>
<keyword evidence="2" id="KW-0808">Transferase</keyword>
<reference evidence="6" key="1">
    <citation type="submission" date="2025-08" db="UniProtKB">
        <authorList>
            <consortium name="RefSeq"/>
        </authorList>
    </citation>
    <scope>IDENTIFICATION</scope>
    <source>
        <tissue evidence="6">Whole organism</tissue>
    </source>
</reference>
<feature type="domain" description="Sulfotransferase" evidence="4">
    <location>
        <begin position="89"/>
        <end position="356"/>
    </location>
</feature>
<dbReference type="GO" id="GO:0008146">
    <property type="term" value="F:sulfotransferase activity"/>
    <property type="evidence" value="ECO:0007669"/>
    <property type="project" value="InterPro"/>
</dbReference>
<comment type="similarity">
    <text evidence="1">Belongs to the sulfotransferase 1 family.</text>
</comment>
<evidence type="ECO:0000259" key="4">
    <source>
        <dbReference type="Pfam" id="PF00685"/>
    </source>
</evidence>
<dbReference type="OrthoDB" id="205623at2759"/>
<dbReference type="PANTHER" id="PTHR11783">
    <property type="entry name" value="SULFOTRANSFERASE SULT"/>
    <property type="match status" value="1"/>
</dbReference>
<proteinExistence type="inferred from homology"/>
<evidence type="ECO:0000256" key="3">
    <source>
        <dbReference type="SAM" id="MobiDB-lite"/>
    </source>
</evidence>
<dbReference type="AlphaFoldDB" id="A0A979FGU1"/>
<evidence type="ECO:0000313" key="6">
    <source>
        <dbReference type="RefSeq" id="XP_047735816.1"/>
    </source>
</evidence>
<dbReference type="SUPFAM" id="SSF52540">
    <property type="entry name" value="P-loop containing nucleoside triphosphate hydrolases"/>
    <property type="match status" value="1"/>
</dbReference>
<keyword evidence="5" id="KW-1185">Reference proteome</keyword>
<dbReference type="GeneID" id="108677850"/>
<gene>
    <name evidence="6" type="primary">LOC108677850</name>
</gene>
<feature type="region of interest" description="Disordered" evidence="3">
    <location>
        <begin position="1"/>
        <end position="27"/>
    </location>
</feature>
<evidence type="ECO:0000256" key="1">
    <source>
        <dbReference type="ARBA" id="ARBA00005771"/>
    </source>
</evidence>
<dbReference type="OMA" id="THMPHEL"/>
<evidence type="ECO:0000313" key="5">
    <source>
        <dbReference type="Proteomes" id="UP000694843"/>
    </source>
</evidence>
<evidence type="ECO:0000256" key="2">
    <source>
        <dbReference type="ARBA" id="ARBA00022679"/>
    </source>
</evidence>
<dbReference type="Proteomes" id="UP000694843">
    <property type="component" value="Unplaced"/>
</dbReference>
<organism evidence="5 6">
    <name type="scientific">Hyalella azteca</name>
    <name type="common">Amphipod</name>
    <dbReference type="NCBI Taxonomy" id="294128"/>
    <lineage>
        <taxon>Eukaryota</taxon>
        <taxon>Metazoa</taxon>
        <taxon>Ecdysozoa</taxon>
        <taxon>Arthropoda</taxon>
        <taxon>Crustacea</taxon>
        <taxon>Multicrustacea</taxon>
        <taxon>Malacostraca</taxon>
        <taxon>Eumalacostraca</taxon>
        <taxon>Peracarida</taxon>
        <taxon>Amphipoda</taxon>
        <taxon>Senticaudata</taxon>
        <taxon>Talitrida</taxon>
        <taxon>Talitroidea</taxon>
        <taxon>Hyalellidae</taxon>
        <taxon>Hyalella</taxon>
    </lineage>
</organism>
<dbReference type="Gene3D" id="3.40.50.300">
    <property type="entry name" value="P-loop containing nucleotide triphosphate hydrolases"/>
    <property type="match status" value="1"/>
</dbReference>
<name>A0A979FGU1_HYAAZ</name>
<dbReference type="Pfam" id="PF00685">
    <property type="entry name" value="Sulfotransfer_1"/>
    <property type="match status" value="1"/>
</dbReference>